<gene>
    <name evidence="1" type="ORF">BACSTE_00445</name>
</gene>
<protein>
    <recommendedName>
        <fullName evidence="3">23S rRNA (Adenine(2030)-N(6))-methyltransferase RlmJ</fullName>
    </recommendedName>
</protein>
<accession>B0NLY5</accession>
<reference evidence="1 2" key="1">
    <citation type="submission" date="2007-11" db="EMBL/GenBank/DDBJ databases">
        <title>Draft genome sequence of Bacteroides stercoris(ATCC 43183).</title>
        <authorList>
            <person name="Sudarsanam P."/>
            <person name="Ley R."/>
            <person name="Guruge J."/>
            <person name="Turnbaugh P.J."/>
            <person name="Mahowald M."/>
            <person name="Liep D."/>
            <person name="Gordon J."/>
        </authorList>
    </citation>
    <scope>NUCLEOTIDE SEQUENCE [LARGE SCALE GENOMIC DNA]</scope>
    <source>
        <strain evidence="1 2">ATCC 43183</strain>
    </source>
</reference>
<dbReference type="AlphaFoldDB" id="B0NLY5"/>
<organism evidence="1 2">
    <name type="scientific">Bacteroides stercoris ATCC 43183</name>
    <dbReference type="NCBI Taxonomy" id="449673"/>
    <lineage>
        <taxon>Bacteria</taxon>
        <taxon>Pseudomonadati</taxon>
        <taxon>Bacteroidota</taxon>
        <taxon>Bacteroidia</taxon>
        <taxon>Bacteroidales</taxon>
        <taxon>Bacteroidaceae</taxon>
        <taxon>Bacteroides</taxon>
    </lineage>
</organism>
<evidence type="ECO:0000313" key="1">
    <source>
        <dbReference type="EMBL" id="EDS16633.1"/>
    </source>
</evidence>
<dbReference type="eggNOG" id="COG2961">
    <property type="taxonomic scope" value="Bacteria"/>
</dbReference>
<dbReference type="SUPFAM" id="SSF53335">
    <property type="entry name" value="S-adenosyl-L-methionine-dependent methyltransferases"/>
    <property type="match status" value="1"/>
</dbReference>
<dbReference type="HOGENOM" id="CLU_949463_0_0_10"/>
<evidence type="ECO:0008006" key="3">
    <source>
        <dbReference type="Google" id="ProtNLM"/>
    </source>
</evidence>
<comment type="caution">
    <text evidence="1">The sequence shown here is derived from an EMBL/GenBank/DDBJ whole genome shotgun (WGS) entry which is preliminary data.</text>
</comment>
<dbReference type="InterPro" id="IPR029063">
    <property type="entry name" value="SAM-dependent_MTases_sf"/>
</dbReference>
<proteinExistence type="predicted"/>
<sequence length="299" mass="34086">MINRMIMETYTHFGKQPDVLKHLVLCEVLQIEKPQIYVETNSACAIYAMAHTPEQEYGIYHFLNEANEDDILKNSLYYQLENESMANGNYLGSPALAMKVLNNDIKGHLFFDLEKEALENIETFARHQAVTPPIRTFNCDSVDGVLKILPSLPKATFLHIDPYEIDKRNNNGHTYLDVLTSATKLGMKCLLWYGFMTINDKQVLNKYVSEKLSKAGIKDYTCSELIMNVIKKDTVISNPGILGSGILATNLSQKSNAMIQAYSKKLVAIYKDVRYKEFDGSLYNDIISKKQNIRIKRHL</sequence>
<evidence type="ECO:0000313" key="2">
    <source>
        <dbReference type="Proteomes" id="UP000004713"/>
    </source>
</evidence>
<dbReference type="Proteomes" id="UP000004713">
    <property type="component" value="Unassembled WGS sequence"/>
</dbReference>
<reference evidence="1 2" key="2">
    <citation type="submission" date="2007-11" db="EMBL/GenBank/DDBJ databases">
        <authorList>
            <person name="Fulton L."/>
            <person name="Clifton S."/>
            <person name="Fulton B."/>
            <person name="Xu J."/>
            <person name="Minx P."/>
            <person name="Pepin K.H."/>
            <person name="Johnson M."/>
            <person name="Thiruvilangam P."/>
            <person name="Bhonagiri V."/>
            <person name="Nash W.E."/>
            <person name="Mardis E.R."/>
            <person name="Wilson R.K."/>
        </authorList>
    </citation>
    <scope>NUCLEOTIDE SEQUENCE [LARGE SCALE GENOMIC DNA]</scope>
    <source>
        <strain evidence="1 2">ATCC 43183</strain>
    </source>
</reference>
<dbReference type="Gene3D" id="3.40.50.150">
    <property type="entry name" value="Vaccinia Virus protein VP39"/>
    <property type="match status" value="1"/>
</dbReference>
<dbReference type="EMBL" id="ABFZ02000015">
    <property type="protein sequence ID" value="EDS16633.1"/>
    <property type="molecule type" value="Genomic_DNA"/>
</dbReference>
<name>B0NLY5_BACSE</name>